<comment type="caution">
    <text evidence="2">The sequence shown here is derived from an EMBL/GenBank/DDBJ whole genome shotgun (WGS) entry which is preliminary data.</text>
</comment>
<protein>
    <submittedName>
        <fullName evidence="2">Uncharacterized protein</fullName>
    </submittedName>
</protein>
<evidence type="ECO:0000313" key="2">
    <source>
        <dbReference type="EMBL" id="MPM12807.1"/>
    </source>
</evidence>
<keyword evidence="1" id="KW-0175">Coiled coil</keyword>
<reference evidence="2" key="1">
    <citation type="submission" date="2019-08" db="EMBL/GenBank/DDBJ databases">
        <authorList>
            <person name="Kucharzyk K."/>
            <person name="Murdoch R.W."/>
            <person name="Higgins S."/>
            <person name="Loffler F."/>
        </authorList>
    </citation>
    <scope>NUCLEOTIDE SEQUENCE</scope>
</reference>
<name>A0A644XA62_9ZZZZ</name>
<dbReference type="AlphaFoldDB" id="A0A644XA62"/>
<feature type="coiled-coil region" evidence="1">
    <location>
        <begin position="36"/>
        <end position="63"/>
    </location>
</feature>
<dbReference type="EMBL" id="VSSQ01002025">
    <property type="protein sequence ID" value="MPM12807.1"/>
    <property type="molecule type" value="Genomic_DNA"/>
</dbReference>
<proteinExistence type="predicted"/>
<evidence type="ECO:0000256" key="1">
    <source>
        <dbReference type="SAM" id="Coils"/>
    </source>
</evidence>
<sequence>MSTNNKQEKITLPGRLSRLVPSGYAVDDLPAAVERLAAYEDLHEWLLAENERLAEELSEMRAAGLDRTARHRDLLGKKLQIVYALSFFNARGL</sequence>
<accession>A0A644XA62</accession>
<organism evidence="2">
    <name type="scientific">bioreactor metagenome</name>
    <dbReference type="NCBI Taxonomy" id="1076179"/>
    <lineage>
        <taxon>unclassified sequences</taxon>
        <taxon>metagenomes</taxon>
        <taxon>ecological metagenomes</taxon>
    </lineage>
</organism>
<gene>
    <name evidence="2" type="ORF">SDC9_59161</name>
</gene>